<evidence type="ECO:0000259" key="1">
    <source>
        <dbReference type="PROSITE" id="PS50181"/>
    </source>
</evidence>
<dbReference type="InterPro" id="IPR047118">
    <property type="entry name" value="Fbxo7"/>
</dbReference>
<dbReference type="InterPro" id="IPR036047">
    <property type="entry name" value="F-box-like_dom_sf"/>
</dbReference>
<dbReference type="AlphaFoldDB" id="A0A6J1WFB2"/>
<dbReference type="GO" id="GO:0019901">
    <property type="term" value="F:protein kinase binding"/>
    <property type="evidence" value="ECO:0007669"/>
    <property type="project" value="InterPro"/>
</dbReference>
<dbReference type="SUPFAM" id="SSF81383">
    <property type="entry name" value="F-box domain"/>
    <property type="match status" value="1"/>
</dbReference>
<dbReference type="PANTHER" id="PTHR15537">
    <property type="entry name" value="F-BOX ONLY PROTEIN 7"/>
    <property type="match status" value="1"/>
</dbReference>
<reference evidence="3" key="1">
    <citation type="submission" date="2025-08" db="UniProtKB">
        <authorList>
            <consortium name="RefSeq"/>
        </authorList>
    </citation>
    <scope>IDENTIFICATION</scope>
    <source>
        <tissue evidence="3">Whole larvae</tissue>
    </source>
</reference>
<dbReference type="OrthoDB" id="101791at2759"/>
<proteinExistence type="predicted"/>
<name>A0A6J1WFB2_GALME</name>
<evidence type="ECO:0000313" key="3">
    <source>
        <dbReference type="RefSeq" id="XP_026752494.1"/>
    </source>
</evidence>
<dbReference type="RefSeq" id="XP_026752494.1">
    <property type="nucleotide sequence ID" value="XM_026896693.3"/>
</dbReference>
<sequence>MEKINTSWNIHEQYCQTIKKIMETLIKPNNLKQDMLFALLLVIMKENDFIQLEAIGKKVISIEDYLLCMRQKDIGLYESVFVLNGFNDTPLKIIACPLNDAILINATIPQLYKETYSICLKLSSYVISSDLGIPASFYNLDELVLTFKDKILNPIKSGILNYHNYPSTNLSGLPEDVLNQIIMKLPIKDVIALSKSCKRIHVVIDNERLWSDLFKRDFKDKYQFGSNDWFNKYKEEYISKKDSKFQLLSSIGSESFRQFAELPNYMIRATDSRWEVIL</sequence>
<accession>A0A6J1WFB2</accession>
<dbReference type="InParanoid" id="A0A6J1WFB2"/>
<dbReference type="KEGG" id="gmw:113512777"/>
<dbReference type="Gene3D" id="1.20.1280.50">
    <property type="match status" value="1"/>
</dbReference>
<protein>
    <submittedName>
        <fullName evidence="3">Uncharacterized protein LOC113512777</fullName>
    </submittedName>
</protein>
<gene>
    <name evidence="3" type="primary">LOC113512777</name>
</gene>
<feature type="domain" description="F-box" evidence="1">
    <location>
        <begin position="167"/>
        <end position="213"/>
    </location>
</feature>
<dbReference type="Pfam" id="PF00646">
    <property type="entry name" value="F-box"/>
    <property type="match status" value="1"/>
</dbReference>
<dbReference type="InterPro" id="IPR001810">
    <property type="entry name" value="F-box_dom"/>
</dbReference>
<dbReference type="GeneID" id="113512777"/>
<keyword evidence="2" id="KW-1185">Reference proteome</keyword>
<dbReference type="GO" id="GO:1903599">
    <property type="term" value="P:positive regulation of autophagy of mitochondrion"/>
    <property type="evidence" value="ECO:0007669"/>
    <property type="project" value="TreeGrafter"/>
</dbReference>
<dbReference type="Proteomes" id="UP001652740">
    <property type="component" value="Unplaced"/>
</dbReference>
<dbReference type="PROSITE" id="PS50181">
    <property type="entry name" value="FBOX"/>
    <property type="match status" value="1"/>
</dbReference>
<evidence type="ECO:0000313" key="2">
    <source>
        <dbReference type="Proteomes" id="UP001652740"/>
    </source>
</evidence>
<organism evidence="2 3">
    <name type="scientific">Galleria mellonella</name>
    <name type="common">Greater wax moth</name>
    <dbReference type="NCBI Taxonomy" id="7137"/>
    <lineage>
        <taxon>Eukaryota</taxon>
        <taxon>Metazoa</taxon>
        <taxon>Ecdysozoa</taxon>
        <taxon>Arthropoda</taxon>
        <taxon>Hexapoda</taxon>
        <taxon>Insecta</taxon>
        <taxon>Pterygota</taxon>
        <taxon>Neoptera</taxon>
        <taxon>Endopterygota</taxon>
        <taxon>Lepidoptera</taxon>
        <taxon>Glossata</taxon>
        <taxon>Ditrysia</taxon>
        <taxon>Pyraloidea</taxon>
        <taxon>Pyralidae</taxon>
        <taxon>Galleriinae</taxon>
        <taxon>Galleria</taxon>
    </lineage>
</organism>
<dbReference type="SMART" id="SM00256">
    <property type="entry name" value="FBOX"/>
    <property type="match status" value="1"/>
</dbReference>
<dbReference type="Gene3D" id="3.40.1000.30">
    <property type="match status" value="1"/>
</dbReference>
<dbReference type="PANTHER" id="PTHR15537:SF2">
    <property type="entry name" value="F-BOX ONLY PROTEIN 7"/>
    <property type="match status" value="1"/>
</dbReference>